<dbReference type="InterPro" id="IPR014001">
    <property type="entry name" value="Helicase_ATP-bd"/>
</dbReference>
<evidence type="ECO:0000256" key="12">
    <source>
        <dbReference type="SAM" id="MobiDB-lite"/>
    </source>
</evidence>
<dbReference type="PANTHER" id="PTHR47959">
    <property type="entry name" value="ATP-DEPENDENT RNA HELICASE RHLE-RELATED"/>
    <property type="match status" value="1"/>
</dbReference>
<dbReference type="CDD" id="cd18787">
    <property type="entry name" value="SF2_C_DEAD"/>
    <property type="match status" value="1"/>
</dbReference>
<dbReference type="CDD" id="cd00268">
    <property type="entry name" value="DEADc"/>
    <property type="match status" value="1"/>
</dbReference>
<evidence type="ECO:0000256" key="4">
    <source>
        <dbReference type="ARBA" id="ARBA00022801"/>
    </source>
</evidence>
<evidence type="ECO:0000256" key="8">
    <source>
        <dbReference type="ARBA" id="ARBA00047984"/>
    </source>
</evidence>
<feature type="domain" description="Helicase C-terminal" evidence="14">
    <location>
        <begin position="244"/>
        <end position="388"/>
    </location>
</feature>
<keyword evidence="17" id="KW-1185">Reference proteome</keyword>
<dbReference type="InterPro" id="IPR001650">
    <property type="entry name" value="Helicase_C-like"/>
</dbReference>
<comment type="catalytic activity">
    <reaction evidence="8">
        <text>ATP + H2O = ADP + phosphate + H(+)</text>
        <dbReference type="Rhea" id="RHEA:13065"/>
        <dbReference type="ChEBI" id="CHEBI:15377"/>
        <dbReference type="ChEBI" id="CHEBI:15378"/>
        <dbReference type="ChEBI" id="CHEBI:30616"/>
        <dbReference type="ChEBI" id="CHEBI:43474"/>
        <dbReference type="ChEBI" id="CHEBI:456216"/>
        <dbReference type="EC" id="3.6.4.13"/>
    </reaction>
</comment>
<feature type="compositionally biased region" description="Basic residues" evidence="12">
    <location>
        <begin position="406"/>
        <end position="416"/>
    </location>
</feature>
<dbReference type="InterPro" id="IPR027417">
    <property type="entry name" value="P-loop_NTPase"/>
</dbReference>
<dbReference type="STRING" id="1486859.SAMN05444273_101468"/>
<gene>
    <name evidence="16" type="ORF">SAMN05444273_101468</name>
</gene>
<feature type="short sequence motif" description="Q motif" evidence="10">
    <location>
        <begin position="2"/>
        <end position="30"/>
    </location>
</feature>
<feature type="domain" description="Helicase ATP-binding" evidence="13">
    <location>
        <begin position="33"/>
        <end position="206"/>
    </location>
</feature>
<dbReference type="InterPro" id="IPR014014">
    <property type="entry name" value="RNA_helicase_DEAD_Q_motif"/>
</dbReference>
<evidence type="ECO:0000256" key="2">
    <source>
        <dbReference type="ARBA" id="ARBA00022490"/>
    </source>
</evidence>
<proteinExistence type="inferred from homology"/>
<dbReference type="InterPro" id="IPR000629">
    <property type="entry name" value="RNA-helicase_DEAD-box_CS"/>
</dbReference>
<dbReference type="EMBL" id="FQUV01000001">
    <property type="protein sequence ID" value="SHE45638.1"/>
    <property type="molecule type" value="Genomic_DNA"/>
</dbReference>
<dbReference type="InterPro" id="IPR044742">
    <property type="entry name" value="DEAD/DEAH_RhlB"/>
</dbReference>
<dbReference type="InterPro" id="IPR011545">
    <property type="entry name" value="DEAD/DEAH_box_helicase_dom"/>
</dbReference>
<dbReference type="FunFam" id="3.40.50.300:FF:000108">
    <property type="entry name" value="ATP-dependent RNA helicase RhlE"/>
    <property type="match status" value="1"/>
</dbReference>
<reference evidence="17" key="1">
    <citation type="submission" date="2016-11" db="EMBL/GenBank/DDBJ databases">
        <authorList>
            <person name="Varghese N."/>
            <person name="Submissions S."/>
        </authorList>
    </citation>
    <scope>NUCLEOTIDE SEQUENCE [LARGE SCALE GENOMIC DNA]</scope>
    <source>
        <strain evidence="17">DSM 100566</strain>
    </source>
</reference>
<dbReference type="GO" id="GO:0003676">
    <property type="term" value="F:nucleic acid binding"/>
    <property type="evidence" value="ECO:0007669"/>
    <property type="project" value="InterPro"/>
</dbReference>
<dbReference type="SMART" id="SM00490">
    <property type="entry name" value="HELICc"/>
    <property type="match status" value="1"/>
</dbReference>
<keyword evidence="2" id="KW-0963">Cytoplasm</keyword>
<name>A0A1M4TMH7_9RHOB</name>
<dbReference type="InterPro" id="IPR050079">
    <property type="entry name" value="DEAD_box_RNA_helicase"/>
</dbReference>
<evidence type="ECO:0000259" key="13">
    <source>
        <dbReference type="PROSITE" id="PS51192"/>
    </source>
</evidence>
<evidence type="ECO:0000256" key="5">
    <source>
        <dbReference type="ARBA" id="ARBA00022806"/>
    </source>
</evidence>
<dbReference type="Pfam" id="PF00270">
    <property type="entry name" value="DEAD"/>
    <property type="match status" value="1"/>
</dbReference>
<keyword evidence="3 11" id="KW-0547">Nucleotide-binding</keyword>
<dbReference type="RefSeq" id="WP_073139901.1">
    <property type="nucleotide sequence ID" value="NZ_FQUV01000001.1"/>
</dbReference>
<evidence type="ECO:0000259" key="14">
    <source>
        <dbReference type="PROSITE" id="PS51194"/>
    </source>
</evidence>
<feature type="compositionally biased region" description="Basic and acidic residues" evidence="12">
    <location>
        <begin position="417"/>
        <end position="477"/>
    </location>
</feature>
<feature type="region of interest" description="Disordered" evidence="12">
    <location>
        <begin position="375"/>
        <end position="516"/>
    </location>
</feature>
<dbReference type="PROSITE" id="PS51194">
    <property type="entry name" value="HELICASE_CTER"/>
    <property type="match status" value="1"/>
</dbReference>
<dbReference type="PANTHER" id="PTHR47959:SF13">
    <property type="entry name" value="ATP-DEPENDENT RNA HELICASE RHLE"/>
    <property type="match status" value="1"/>
</dbReference>
<evidence type="ECO:0000256" key="3">
    <source>
        <dbReference type="ARBA" id="ARBA00022741"/>
    </source>
</evidence>
<dbReference type="Pfam" id="PF00271">
    <property type="entry name" value="Helicase_C"/>
    <property type="match status" value="1"/>
</dbReference>
<evidence type="ECO:0000313" key="16">
    <source>
        <dbReference type="EMBL" id="SHE45638.1"/>
    </source>
</evidence>
<evidence type="ECO:0000256" key="11">
    <source>
        <dbReference type="RuleBase" id="RU000492"/>
    </source>
</evidence>
<evidence type="ECO:0000256" key="7">
    <source>
        <dbReference type="ARBA" id="ARBA00038437"/>
    </source>
</evidence>
<evidence type="ECO:0000313" key="17">
    <source>
        <dbReference type="Proteomes" id="UP000184144"/>
    </source>
</evidence>
<keyword evidence="4 11" id="KW-0378">Hydrolase</keyword>
<dbReference type="SMART" id="SM00487">
    <property type="entry name" value="DEXDc"/>
    <property type="match status" value="1"/>
</dbReference>
<comment type="similarity">
    <text evidence="7 11">Belongs to the DEAD box helicase family.</text>
</comment>
<sequence length="516" mass="56871">MIKFSDLKLHAKVLKAIEEVGYTEPTPIQAGAIPPALEGRDVLGIAQTGTGKTAAFTMPMITLLNRGRARARMPRSLVLAPTRELAAQVAENFDLYAKHTKLTKALLIGGVSFKEQDAKIDRGVDVLIATPGRLLDHFERGKLILSDVKVMVVDEADRMLDMGFIPDIERIFQMTPFTRQTLFFSATMAPEIERITNTFLSNPERIEVARQSSASATITQLLFELPGTRRDAQAKQKRDFLRKLIDQEGEKVTNGIIFCNRKVDVDIVAKSLKKYGHDAEPIHGDLDQSHRTRTLEGFRDGKIRFLVASDVAARGLDIPNVSHVFNFDVPGHAEDYVHRIGRTGRAGRSGTAMMISTPKDDKLLAAIENLIETTIPRGDVGEQQAPVSKASEADVAADSKDERPKSRSRSRSRSSSKPKDEVKADAPETVTETKPEAKAKPEPKAKSEPKAKPEPRAKPEPKASEAASHDQSRDTQPRSRGGKGRGRNEDRGPKVVGLGDHLPTFIEKSFADRRTD</sequence>
<accession>A0A1M4TMH7</accession>
<dbReference type="GO" id="GO:0009266">
    <property type="term" value="P:response to temperature stimulus"/>
    <property type="evidence" value="ECO:0007669"/>
    <property type="project" value="UniProtKB-ARBA"/>
</dbReference>
<evidence type="ECO:0000256" key="1">
    <source>
        <dbReference type="ARBA" id="ARBA00012552"/>
    </source>
</evidence>
<dbReference type="SUPFAM" id="SSF52540">
    <property type="entry name" value="P-loop containing nucleoside triphosphate hydrolases"/>
    <property type="match status" value="1"/>
</dbReference>
<dbReference type="GO" id="GO:0005524">
    <property type="term" value="F:ATP binding"/>
    <property type="evidence" value="ECO:0007669"/>
    <property type="project" value="UniProtKB-KW"/>
</dbReference>
<dbReference type="GO" id="GO:0042255">
    <property type="term" value="P:ribosome assembly"/>
    <property type="evidence" value="ECO:0007669"/>
    <property type="project" value="UniProtKB-ARBA"/>
</dbReference>
<dbReference type="Proteomes" id="UP000184144">
    <property type="component" value="Unassembled WGS sequence"/>
</dbReference>
<evidence type="ECO:0000256" key="6">
    <source>
        <dbReference type="ARBA" id="ARBA00022840"/>
    </source>
</evidence>
<evidence type="ECO:0000256" key="10">
    <source>
        <dbReference type="PROSITE-ProRule" id="PRU00552"/>
    </source>
</evidence>
<dbReference type="GO" id="GO:0003724">
    <property type="term" value="F:RNA helicase activity"/>
    <property type="evidence" value="ECO:0007669"/>
    <property type="project" value="UniProtKB-EC"/>
</dbReference>
<protein>
    <recommendedName>
        <fullName evidence="9">DEAD-box ATP-dependent RNA helicase RhpA</fullName>
        <ecNumber evidence="1">3.6.4.13</ecNumber>
    </recommendedName>
</protein>
<dbReference type="PROSITE" id="PS51195">
    <property type="entry name" value="Q_MOTIF"/>
    <property type="match status" value="1"/>
</dbReference>
<keyword evidence="5 11" id="KW-0347">Helicase</keyword>
<dbReference type="OrthoDB" id="9805696at2"/>
<keyword evidence="6 11" id="KW-0067">ATP-binding</keyword>
<dbReference type="PROSITE" id="PS00039">
    <property type="entry name" value="DEAD_ATP_HELICASE"/>
    <property type="match status" value="1"/>
</dbReference>
<evidence type="ECO:0000259" key="15">
    <source>
        <dbReference type="PROSITE" id="PS51195"/>
    </source>
</evidence>
<organism evidence="16 17">
    <name type="scientific">Litoreibacter ascidiaceicola</name>
    <dbReference type="NCBI Taxonomy" id="1486859"/>
    <lineage>
        <taxon>Bacteria</taxon>
        <taxon>Pseudomonadati</taxon>
        <taxon>Pseudomonadota</taxon>
        <taxon>Alphaproteobacteria</taxon>
        <taxon>Rhodobacterales</taxon>
        <taxon>Roseobacteraceae</taxon>
        <taxon>Litoreibacter</taxon>
    </lineage>
</organism>
<dbReference type="GO" id="GO:0016787">
    <property type="term" value="F:hydrolase activity"/>
    <property type="evidence" value="ECO:0007669"/>
    <property type="project" value="UniProtKB-KW"/>
</dbReference>
<dbReference type="AlphaFoldDB" id="A0A1M4TMH7"/>
<feature type="domain" description="DEAD-box RNA helicase Q" evidence="15">
    <location>
        <begin position="2"/>
        <end position="30"/>
    </location>
</feature>
<dbReference type="EC" id="3.6.4.13" evidence="1"/>
<dbReference type="Gene3D" id="3.40.50.300">
    <property type="entry name" value="P-loop containing nucleotide triphosphate hydrolases"/>
    <property type="match status" value="2"/>
</dbReference>
<dbReference type="GO" id="GO:0005829">
    <property type="term" value="C:cytosol"/>
    <property type="evidence" value="ECO:0007669"/>
    <property type="project" value="TreeGrafter"/>
</dbReference>
<dbReference type="PROSITE" id="PS51192">
    <property type="entry name" value="HELICASE_ATP_BIND_1"/>
    <property type="match status" value="1"/>
</dbReference>
<evidence type="ECO:0000256" key="9">
    <source>
        <dbReference type="ARBA" id="ARBA00074363"/>
    </source>
</evidence>